<dbReference type="InterPro" id="IPR018013">
    <property type="entry name" value="Channel_Tsx-like"/>
</dbReference>
<comment type="caution">
    <text evidence="3">The sequence shown here is derived from an EMBL/GenBank/DDBJ whole genome shotgun (WGS) entry which is preliminary data.</text>
</comment>
<sequence>MALYKFLTALAAVAALAPAAHADDNWSFKDISVQRLDWTSHTENQTGKGPFGVKKDFTLLEVEGGMGGKWGDVYGFFDVENPSKSSNNSDSAMDRRYAMKAVAHINMTQAGGMPVQLYGHIYNFMDNGFRDQNNVLGLSTAYFNGGFWIKPFFGAHYETKTDLGTQYNGTMAGWVFGYSFKAWDQSFMVSSWHETEMGRKDSYLVMARDGGVVTANKTAQNGALSLWWNITPSVTTGLTYRYAKNKLGSATYQDAFIYTAKYNF</sequence>
<dbReference type="Proteomes" id="UP001180487">
    <property type="component" value="Unassembled WGS sequence"/>
</dbReference>
<evidence type="ECO:0008006" key="5">
    <source>
        <dbReference type="Google" id="ProtNLM"/>
    </source>
</evidence>
<feature type="chain" id="PRO_5045174455" description="Ion channel protein Tsx" evidence="2">
    <location>
        <begin position="23"/>
        <end position="264"/>
    </location>
</feature>
<name>A0ABU2CAT3_9BURK</name>
<proteinExistence type="inferred from homology"/>
<evidence type="ECO:0000313" key="4">
    <source>
        <dbReference type="Proteomes" id="UP001180487"/>
    </source>
</evidence>
<protein>
    <recommendedName>
        <fullName evidence="5">Ion channel protein Tsx</fullName>
    </recommendedName>
</protein>
<evidence type="ECO:0000256" key="1">
    <source>
        <dbReference type="ARBA" id="ARBA00008728"/>
    </source>
</evidence>
<dbReference type="InterPro" id="IPR036777">
    <property type="entry name" value="Channel_Tsx-like_sf"/>
</dbReference>
<dbReference type="EMBL" id="JAVDXT010000003">
    <property type="protein sequence ID" value="MDR7378460.1"/>
    <property type="molecule type" value="Genomic_DNA"/>
</dbReference>
<organism evidence="3 4">
    <name type="scientific">Rhodoferax ferrireducens</name>
    <dbReference type="NCBI Taxonomy" id="192843"/>
    <lineage>
        <taxon>Bacteria</taxon>
        <taxon>Pseudomonadati</taxon>
        <taxon>Pseudomonadota</taxon>
        <taxon>Betaproteobacteria</taxon>
        <taxon>Burkholderiales</taxon>
        <taxon>Comamonadaceae</taxon>
        <taxon>Rhodoferax</taxon>
    </lineage>
</organism>
<dbReference type="Pfam" id="PF03502">
    <property type="entry name" value="Channel_Tsx"/>
    <property type="match status" value="1"/>
</dbReference>
<accession>A0ABU2CAT3</accession>
<reference evidence="3 4" key="1">
    <citation type="submission" date="2023-07" db="EMBL/GenBank/DDBJ databases">
        <title>Sorghum-associated microbial communities from plants grown in Nebraska, USA.</title>
        <authorList>
            <person name="Schachtman D."/>
        </authorList>
    </citation>
    <scope>NUCLEOTIDE SEQUENCE [LARGE SCALE GENOMIC DNA]</scope>
    <source>
        <strain evidence="3 4">BE313</strain>
    </source>
</reference>
<dbReference type="SUPFAM" id="SSF111364">
    <property type="entry name" value="Tsx-like channel"/>
    <property type="match status" value="1"/>
</dbReference>
<keyword evidence="2" id="KW-0732">Signal</keyword>
<feature type="signal peptide" evidence="2">
    <location>
        <begin position="1"/>
        <end position="22"/>
    </location>
</feature>
<keyword evidence="4" id="KW-1185">Reference proteome</keyword>
<gene>
    <name evidence="3" type="ORF">J2X19_003154</name>
</gene>
<comment type="similarity">
    <text evidence="1">Belongs to the nucleoside-specific channel-forming outer membrane porin (Tsx) (TC 1.B.10) family.</text>
</comment>
<evidence type="ECO:0000256" key="2">
    <source>
        <dbReference type="SAM" id="SignalP"/>
    </source>
</evidence>
<dbReference type="RefSeq" id="WP_310374640.1">
    <property type="nucleotide sequence ID" value="NZ_JAVDXT010000003.1"/>
</dbReference>
<evidence type="ECO:0000313" key="3">
    <source>
        <dbReference type="EMBL" id="MDR7378460.1"/>
    </source>
</evidence>